<feature type="domain" description="DUF6801" evidence="3">
    <location>
        <begin position="42"/>
        <end position="194"/>
    </location>
</feature>
<dbReference type="AlphaFoldDB" id="A0A7W3R8G3"/>
<protein>
    <recommendedName>
        <fullName evidence="3">DUF6801 domain-containing protein</fullName>
    </recommendedName>
</protein>
<proteinExistence type="predicted"/>
<sequence length="692" mass="72976">MNWAARRRAWPAAIGGLVLTAGLLSGSGAVAAARDVDVSLRYQCPQGGGLQVVTVRIRSSLPETAAAGKPITPGKATVTATVPAGALAELTKAGAATVAGSMSPGLLVDPSPTGRLDQPNLEIAPAPLREGEDLTVTASGALPAVTPAAGGPLVFSAGQLTVELRGRKSDGAATVPGAVSLTCTPALGQNATLGTVFVEGTERTPPSRRTTPQPGTGTRAQPPSGGATPEKPDDLGDFCPDPIDFRAPKPEYLPPNADFPDDIEYVGDRADPVNHPGWVEFMNPQGQQGCAMLYGYSNANKPGGATPVNGTAYLRPAIRFVFNGDEKINYASQYSIGKFYPQSSRASFLTYGFMPSTATMEIIPVGEVDVMGIGPFNAFLPGARTEKTVAYSKVMIRLDDVEVNGTPLDVGDNCRTARPIDLKLEGRGDTNPSYTVQGGGVMQGFIDIPEFTGCGVGEDLDPLLTSSVSGKRNYVRMVQGPLCNISGSPQYPQDEPTMPCPMQRFGWKVEQAGEFTATAADGLRLVGNQTSITCTSAVMRGSLPESSSTGSGFAEITHLVASGCTGDGELSTPFDLNFIQDWAGPAKVDLLTSSADGRWVRARMWNFQAMEDVSSTCAFDLFPYTIEGTSVGLSYDNVTGRFELNPGVLAQNNGVWLMLRWGQECGIPHANFDELKMYGTFVPDKRIKITKP</sequence>
<gene>
    <name evidence="4" type="ORF">HNR21_003185</name>
</gene>
<dbReference type="EMBL" id="JACJII010000001">
    <property type="protein sequence ID" value="MBA9004303.1"/>
    <property type="molecule type" value="Genomic_DNA"/>
</dbReference>
<keyword evidence="5" id="KW-1185">Reference proteome</keyword>
<evidence type="ECO:0000256" key="1">
    <source>
        <dbReference type="SAM" id="MobiDB-lite"/>
    </source>
</evidence>
<dbReference type="RefSeq" id="WP_119727784.1">
    <property type="nucleotide sequence ID" value="NZ_JACJII010000001.1"/>
</dbReference>
<name>A0A7W3R8G3_9ACTN</name>
<evidence type="ECO:0000256" key="2">
    <source>
        <dbReference type="SAM" id="SignalP"/>
    </source>
</evidence>
<dbReference type="InterPro" id="IPR046542">
    <property type="entry name" value="DUF6801"/>
</dbReference>
<dbReference type="Proteomes" id="UP000539313">
    <property type="component" value="Unassembled WGS sequence"/>
</dbReference>
<dbReference type="Pfam" id="PF20611">
    <property type="entry name" value="DUF6801"/>
    <property type="match status" value="1"/>
</dbReference>
<organism evidence="4 5">
    <name type="scientific">Thermomonospora cellulosilytica</name>
    <dbReference type="NCBI Taxonomy" id="1411118"/>
    <lineage>
        <taxon>Bacteria</taxon>
        <taxon>Bacillati</taxon>
        <taxon>Actinomycetota</taxon>
        <taxon>Actinomycetes</taxon>
        <taxon>Streptosporangiales</taxon>
        <taxon>Thermomonosporaceae</taxon>
        <taxon>Thermomonospora</taxon>
    </lineage>
</organism>
<reference evidence="4 5" key="1">
    <citation type="submission" date="2020-08" db="EMBL/GenBank/DDBJ databases">
        <title>Sequencing the genomes of 1000 actinobacteria strains.</title>
        <authorList>
            <person name="Klenk H.-P."/>
        </authorList>
    </citation>
    <scope>NUCLEOTIDE SEQUENCE [LARGE SCALE GENOMIC DNA]</scope>
    <source>
        <strain evidence="4 5">DSM 45823</strain>
    </source>
</reference>
<feature type="signal peptide" evidence="2">
    <location>
        <begin position="1"/>
        <end position="32"/>
    </location>
</feature>
<feature type="chain" id="PRO_5030824831" description="DUF6801 domain-containing protein" evidence="2">
    <location>
        <begin position="33"/>
        <end position="692"/>
    </location>
</feature>
<evidence type="ECO:0000259" key="3">
    <source>
        <dbReference type="Pfam" id="PF20611"/>
    </source>
</evidence>
<keyword evidence="2" id="KW-0732">Signal</keyword>
<accession>A0A7W3R8G3</accession>
<evidence type="ECO:0000313" key="4">
    <source>
        <dbReference type="EMBL" id="MBA9004303.1"/>
    </source>
</evidence>
<evidence type="ECO:0000313" key="5">
    <source>
        <dbReference type="Proteomes" id="UP000539313"/>
    </source>
</evidence>
<comment type="caution">
    <text evidence="4">The sequence shown here is derived from an EMBL/GenBank/DDBJ whole genome shotgun (WGS) entry which is preliminary data.</text>
</comment>
<feature type="region of interest" description="Disordered" evidence="1">
    <location>
        <begin position="196"/>
        <end position="241"/>
    </location>
</feature>
<feature type="compositionally biased region" description="Low complexity" evidence="1">
    <location>
        <begin position="203"/>
        <end position="223"/>
    </location>
</feature>